<protein>
    <submittedName>
        <fullName evidence="3">Uncharacterized protein</fullName>
    </submittedName>
</protein>
<keyword evidence="1" id="KW-0812">Transmembrane</keyword>
<proteinExistence type="predicted"/>
<sequence>MVRPLPGHFCMTECSLIKLIFIVVIAIIVWCITLDNIHCDSLLPCFEGCFNDSGSLRFPSYECFTCFFGCHQNNSLCVRSIFFLVTRVQQHLFPNLFVSVQLGSNGSHLFRFIIYYIDLFEHINIGAKWHRIHMKLFVSMLYPDEY</sequence>
<evidence type="ECO:0000256" key="1">
    <source>
        <dbReference type="SAM" id="Phobius"/>
    </source>
</evidence>
<keyword evidence="1" id="KW-0472">Membrane</keyword>
<name>A0AA85BUK3_9TREM</name>
<feature type="transmembrane region" description="Helical" evidence="1">
    <location>
        <begin position="15"/>
        <end position="34"/>
    </location>
</feature>
<dbReference type="Proteomes" id="UP000050791">
    <property type="component" value="Unassembled WGS sequence"/>
</dbReference>
<dbReference type="AlphaFoldDB" id="A0AA85BUK3"/>
<accession>A0AA85BUK3</accession>
<dbReference type="WBParaSite" id="SMTH1_78330.1">
    <property type="protein sequence ID" value="SMTH1_78330.1"/>
    <property type="gene ID" value="SMTH1_78330"/>
</dbReference>
<evidence type="ECO:0000313" key="3">
    <source>
        <dbReference type="WBParaSite" id="SMTH1_78330.1"/>
    </source>
</evidence>
<organism evidence="2 3">
    <name type="scientific">Schistosoma mattheei</name>
    <dbReference type="NCBI Taxonomy" id="31246"/>
    <lineage>
        <taxon>Eukaryota</taxon>
        <taxon>Metazoa</taxon>
        <taxon>Spiralia</taxon>
        <taxon>Lophotrochozoa</taxon>
        <taxon>Platyhelminthes</taxon>
        <taxon>Trematoda</taxon>
        <taxon>Digenea</taxon>
        <taxon>Strigeidida</taxon>
        <taxon>Schistosomatoidea</taxon>
        <taxon>Schistosomatidae</taxon>
        <taxon>Schistosoma</taxon>
    </lineage>
</organism>
<reference evidence="3" key="1">
    <citation type="submission" date="2023-11" db="UniProtKB">
        <authorList>
            <consortium name="WormBaseParasite"/>
        </authorList>
    </citation>
    <scope>IDENTIFICATION</scope>
</reference>
<keyword evidence="1" id="KW-1133">Transmembrane helix</keyword>
<evidence type="ECO:0000313" key="2">
    <source>
        <dbReference type="Proteomes" id="UP000050791"/>
    </source>
</evidence>